<proteinExistence type="predicted"/>
<feature type="region of interest" description="Disordered" evidence="1">
    <location>
        <begin position="1"/>
        <end position="32"/>
    </location>
</feature>
<evidence type="ECO:0000259" key="2">
    <source>
        <dbReference type="PROSITE" id="PS50126"/>
    </source>
</evidence>
<feature type="domain" description="S1 motif" evidence="2">
    <location>
        <begin position="31"/>
        <end position="117"/>
    </location>
</feature>
<evidence type="ECO:0000313" key="4">
    <source>
        <dbReference type="Proteomes" id="UP000485058"/>
    </source>
</evidence>
<dbReference type="Proteomes" id="UP000485058">
    <property type="component" value="Unassembled WGS sequence"/>
</dbReference>
<dbReference type="GO" id="GO:0003723">
    <property type="term" value="F:RNA binding"/>
    <property type="evidence" value="ECO:0007669"/>
    <property type="project" value="TreeGrafter"/>
</dbReference>
<dbReference type="AlphaFoldDB" id="A0A699ZC88"/>
<dbReference type="PANTHER" id="PTHR15838:SF1">
    <property type="entry name" value="ZINC FINGER CCHC DOMAIN-CONTAINING PROTEIN 17"/>
    <property type="match status" value="1"/>
</dbReference>
<dbReference type="InterPro" id="IPR003029">
    <property type="entry name" value="S1_domain"/>
</dbReference>
<dbReference type="EMBL" id="BLLF01001614">
    <property type="protein sequence ID" value="GFH20317.1"/>
    <property type="molecule type" value="Genomic_DNA"/>
</dbReference>
<feature type="non-terminal residue" evidence="3">
    <location>
        <position position="123"/>
    </location>
</feature>
<evidence type="ECO:0000313" key="3">
    <source>
        <dbReference type="EMBL" id="GFH20317.1"/>
    </source>
</evidence>
<keyword evidence="4" id="KW-1185">Reference proteome</keyword>
<name>A0A699ZC88_HAELA</name>
<dbReference type="PANTHER" id="PTHR15838">
    <property type="entry name" value="NUCLEOLAR PROTEIN OF 40 KDA"/>
    <property type="match status" value="1"/>
</dbReference>
<comment type="caution">
    <text evidence="3">The sequence shown here is derived from an EMBL/GenBank/DDBJ whole genome shotgun (WGS) entry which is preliminary data.</text>
</comment>
<accession>A0A699ZC88</accession>
<dbReference type="Gene3D" id="2.40.50.140">
    <property type="entry name" value="Nucleic acid-binding proteins"/>
    <property type="match status" value="1"/>
</dbReference>
<feature type="non-terminal residue" evidence="3">
    <location>
        <position position="1"/>
    </location>
</feature>
<dbReference type="PROSITE" id="PS50126">
    <property type="entry name" value="S1"/>
    <property type="match status" value="1"/>
</dbReference>
<protein>
    <recommendedName>
        <fullName evidence="2">S1 motif domain-containing protein</fullName>
    </recommendedName>
</protein>
<organism evidence="3 4">
    <name type="scientific">Haematococcus lacustris</name>
    <name type="common">Green alga</name>
    <name type="synonym">Haematococcus pluvialis</name>
    <dbReference type="NCBI Taxonomy" id="44745"/>
    <lineage>
        <taxon>Eukaryota</taxon>
        <taxon>Viridiplantae</taxon>
        <taxon>Chlorophyta</taxon>
        <taxon>core chlorophytes</taxon>
        <taxon>Chlorophyceae</taxon>
        <taxon>CS clade</taxon>
        <taxon>Chlamydomonadales</taxon>
        <taxon>Haematococcaceae</taxon>
        <taxon>Haematococcus</taxon>
    </lineage>
</organism>
<dbReference type="SUPFAM" id="SSF50249">
    <property type="entry name" value="Nucleic acid-binding proteins"/>
    <property type="match status" value="1"/>
</dbReference>
<dbReference type="InterPro" id="IPR012340">
    <property type="entry name" value="NA-bd_OB-fold"/>
</dbReference>
<gene>
    <name evidence="3" type="ORF">HaLaN_17418</name>
</gene>
<dbReference type="Pfam" id="PF00575">
    <property type="entry name" value="S1"/>
    <property type="match status" value="1"/>
</dbReference>
<dbReference type="SMART" id="SM00316">
    <property type="entry name" value="S1"/>
    <property type="match status" value="1"/>
</dbReference>
<reference evidence="3 4" key="1">
    <citation type="submission" date="2020-02" db="EMBL/GenBank/DDBJ databases">
        <title>Draft genome sequence of Haematococcus lacustris strain NIES-144.</title>
        <authorList>
            <person name="Morimoto D."/>
            <person name="Nakagawa S."/>
            <person name="Yoshida T."/>
            <person name="Sawayama S."/>
        </authorList>
    </citation>
    <scope>NUCLEOTIDE SEQUENCE [LARGE SCALE GENOMIC DNA]</scope>
    <source>
        <strain evidence="3 4">NIES-144</strain>
    </source>
</reference>
<sequence length="123" mass="12972">GADLDPGNLKAPLAGSGAGAGPQSDQAPELGSIHRASVKRIEPYGVFVALAGYRKFGLVHASQVSEWIKFNREDSDEQKKAELAGVVSIGEVVNVKVVEVIEDDGSGRGQKIQCSLKLVDQKS</sequence>
<evidence type="ECO:0000256" key="1">
    <source>
        <dbReference type="SAM" id="MobiDB-lite"/>
    </source>
</evidence>
<dbReference type="GO" id="GO:0043489">
    <property type="term" value="P:RNA stabilization"/>
    <property type="evidence" value="ECO:0007669"/>
    <property type="project" value="TreeGrafter"/>
</dbReference>